<evidence type="ECO:0008006" key="3">
    <source>
        <dbReference type="Google" id="ProtNLM"/>
    </source>
</evidence>
<dbReference type="Proteomes" id="UP000528322">
    <property type="component" value="Unassembled WGS sequence"/>
</dbReference>
<evidence type="ECO:0000313" key="2">
    <source>
        <dbReference type="Proteomes" id="UP000528322"/>
    </source>
</evidence>
<organism evidence="1 2">
    <name type="scientific">Desulfurispira natronophila</name>
    <dbReference type="NCBI Taxonomy" id="682562"/>
    <lineage>
        <taxon>Bacteria</taxon>
        <taxon>Pseudomonadati</taxon>
        <taxon>Chrysiogenota</taxon>
        <taxon>Chrysiogenia</taxon>
        <taxon>Chrysiogenales</taxon>
        <taxon>Chrysiogenaceae</taxon>
        <taxon>Desulfurispira</taxon>
    </lineage>
</organism>
<dbReference type="RefSeq" id="WP_183732389.1">
    <property type="nucleotide sequence ID" value="NZ_JACHID010000009.1"/>
</dbReference>
<dbReference type="PROSITE" id="PS51257">
    <property type="entry name" value="PROKAR_LIPOPROTEIN"/>
    <property type="match status" value="1"/>
</dbReference>
<evidence type="ECO:0000313" key="1">
    <source>
        <dbReference type="EMBL" id="MBB5022236.1"/>
    </source>
</evidence>
<sequence length="560" mass="61723">MRTGLGSVLAVIVGAAVVLGVVACGGSSGGGGESLKAPEALVDYCDLNQQLAMNNEICLRPGSKHGEGYALATVFQWEMMEKPDASEVSIDENSWNHGDLRFTPDLAGIYRVRVVGAAGDRLSEPVDFEMEVLPWSGGEPISTPDAIRVTHFDLAGDGNGNAIAIWQQLEQDENFDEVLRLYTADFNANNGWDPAHLLSEDTGNDGPQVVLHQGGRAAAMWLCYEGYELKLCAAAARDAGSWSGAEVIGTPVDYTHTGSAKLLLTPTGERLVFLPTQDGQYDSGTLFQFSEVTSSWEDVGTDTPSPYYSAVMQVKGEDRLVRVDRRASYYDPDSQTWVEFGDPIIEDDATPWSRLIEGDGAGNAMYVWVQRVAEEDEDEDAEYHFYSSYYDGEEWSDPVAIAQDAHWTGTSFLTFEGDGEVVFWQFIEEDPRKLWRSHYSDGEWSEAVEEEAPLAPLHIVSRSDENWMVIGSSGSQTVPWQIASWHYSPASGWESKVRPIESENPGGVIGGEFRASHDQNGNTVLIWRQRHDLEVSSGLPSGLYSARYDAQSDRWIRAEP</sequence>
<keyword evidence="2" id="KW-1185">Reference proteome</keyword>
<comment type="caution">
    <text evidence="1">The sequence shown here is derived from an EMBL/GenBank/DDBJ whole genome shotgun (WGS) entry which is preliminary data.</text>
</comment>
<reference evidence="1 2" key="1">
    <citation type="submission" date="2020-08" db="EMBL/GenBank/DDBJ databases">
        <title>Genomic Encyclopedia of Type Strains, Phase IV (KMG-IV): sequencing the most valuable type-strain genomes for metagenomic binning, comparative biology and taxonomic classification.</title>
        <authorList>
            <person name="Goeker M."/>
        </authorList>
    </citation>
    <scope>NUCLEOTIDE SEQUENCE [LARGE SCALE GENOMIC DNA]</scope>
    <source>
        <strain evidence="1 2">DSM 22071</strain>
    </source>
</reference>
<dbReference type="EMBL" id="JACHID010000009">
    <property type="protein sequence ID" value="MBB5022236.1"/>
    <property type="molecule type" value="Genomic_DNA"/>
</dbReference>
<gene>
    <name evidence="1" type="ORF">HNR37_001568</name>
</gene>
<accession>A0A7W7Y516</accession>
<protein>
    <recommendedName>
        <fullName evidence="3">Exo-alpha-sialidase</fullName>
    </recommendedName>
</protein>
<name>A0A7W7Y516_9BACT</name>
<proteinExistence type="predicted"/>
<dbReference type="AlphaFoldDB" id="A0A7W7Y516"/>